<dbReference type="RefSeq" id="WP_144397286.1">
    <property type="nucleotide sequence ID" value="NZ_NISI01000006.1"/>
</dbReference>
<organism evidence="2 3">
    <name type="scientific">Roseateles puraquae</name>
    <dbReference type="NCBI Taxonomy" id="431059"/>
    <lineage>
        <taxon>Bacteria</taxon>
        <taxon>Pseudomonadati</taxon>
        <taxon>Pseudomonadota</taxon>
        <taxon>Betaproteobacteria</taxon>
        <taxon>Burkholderiales</taxon>
        <taxon>Sphaerotilaceae</taxon>
        <taxon>Roseateles</taxon>
    </lineage>
</organism>
<dbReference type="Proteomes" id="UP000197446">
    <property type="component" value="Unassembled WGS sequence"/>
</dbReference>
<accession>A0A254NDN5</accession>
<keyword evidence="3" id="KW-1185">Reference proteome</keyword>
<sequence length="163" mass="17632">MLVFRASRRPRAAFDPLDSSASVARDGWRFNDKRSEILYTAEVQSLSILEVAARPGWDTVSELTIAAIEVPDGSVVDLSDLGIVLPSNWNLRPAGPNAQSIGGEFLAAVDREAAAGRRVCGVRVPSVISTTDHNILLDPRQKASYSVASWARIPFNWLVGTAT</sequence>
<protein>
    <recommendedName>
        <fullName evidence="1">RES domain-containing protein</fullName>
    </recommendedName>
</protein>
<dbReference type="OrthoDB" id="9789501at2"/>
<comment type="caution">
    <text evidence="2">The sequence shown here is derived from an EMBL/GenBank/DDBJ whole genome shotgun (WGS) entry which is preliminary data.</text>
</comment>
<proteinExistence type="predicted"/>
<dbReference type="EMBL" id="NISI01000006">
    <property type="protein sequence ID" value="OWR03273.1"/>
    <property type="molecule type" value="Genomic_DNA"/>
</dbReference>
<gene>
    <name evidence="2" type="ORF">CDO81_17100</name>
</gene>
<dbReference type="InterPro" id="IPR014914">
    <property type="entry name" value="RES_dom"/>
</dbReference>
<dbReference type="AlphaFoldDB" id="A0A254NDN5"/>
<evidence type="ECO:0000313" key="2">
    <source>
        <dbReference type="EMBL" id="OWR03273.1"/>
    </source>
</evidence>
<feature type="domain" description="RES" evidence="1">
    <location>
        <begin position="3"/>
        <end position="143"/>
    </location>
</feature>
<evidence type="ECO:0000313" key="3">
    <source>
        <dbReference type="Proteomes" id="UP000197446"/>
    </source>
</evidence>
<name>A0A254NDN5_9BURK</name>
<reference evidence="2 3" key="1">
    <citation type="journal article" date="2007" name="Int. J. Syst. Evol. Microbiol.">
        <title>Description of Pelomonas aquatica sp. nov. and Pelomonas puraquae sp. nov., isolated from industrial and haemodialysis water.</title>
        <authorList>
            <person name="Gomila M."/>
            <person name="Bowien B."/>
            <person name="Falsen E."/>
            <person name="Moore E.R."/>
            <person name="Lalucat J."/>
        </authorList>
    </citation>
    <scope>NUCLEOTIDE SEQUENCE [LARGE SCALE GENOMIC DNA]</scope>
    <source>
        <strain evidence="2 3">CCUG 52769</strain>
    </source>
</reference>
<dbReference type="Pfam" id="PF08808">
    <property type="entry name" value="RES"/>
    <property type="match status" value="1"/>
</dbReference>
<evidence type="ECO:0000259" key="1">
    <source>
        <dbReference type="Pfam" id="PF08808"/>
    </source>
</evidence>